<protein>
    <recommendedName>
        <fullName evidence="3">DNA-binding protein</fullName>
    </recommendedName>
</protein>
<organism evidence="1 2">
    <name type="scientific">Aliarcobacter thereius</name>
    <dbReference type="NCBI Taxonomy" id="544718"/>
    <lineage>
        <taxon>Bacteria</taxon>
        <taxon>Pseudomonadati</taxon>
        <taxon>Campylobacterota</taxon>
        <taxon>Epsilonproteobacteria</taxon>
        <taxon>Campylobacterales</taxon>
        <taxon>Arcobacteraceae</taxon>
        <taxon>Aliarcobacter</taxon>
    </lineage>
</organism>
<reference evidence="2" key="1">
    <citation type="submission" date="2015-05" db="EMBL/GenBank/DDBJ databases">
        <authorList>
            <person name="Rovetto F."/>
            <person name="Cocolin L."/>
            <person name="Illeghems K."/>
            <person name="Van Nieuwerburgh F."/>
            <person name="Houf K."/>
        </authorList>
    </citation>
    <scope>NUCLEOTIDE SEQUENCE [LARGE SCALE GENOMIC DNA]</scope>
    <source>
        <strain evidence="2">DU22</strain>
    </source>
</reference>
<evidence type="ECO:0000313" key="1">
    <source>
        <dbReference type="EMBL" id="OCL99585.1"/>
    </source>
</evidence>
<name>A0A1C0B7J6_9BACT</name>
<dbReference type="Proteomes" id="UP000093281">
    <property type="component" value="Unassembled WGS sequence"/>
</dbReference>
<comment type="caution">
    <text evidence="1">The sequence shown here is derived from an EMBL/GenBank/DDBJ whole genome shotgun (WGS) entry which is preliminary data.</text>
</comment>
<accession>A0A1C0B7J6</accession>
<dbReference type="AlphaFoldDB" id="A0A1C0B7J6"/>
<dbReference type="Gene3D" id="1.10.238.160">
    <property type="match status" value="1"/>
</dbReference>
<sequence>MKNYDFELIFKVPNVEDISTYSNLLFENGCDDVTINFGQLGFLALSFSREAIRANEAVKSAIKNVLQAIPNAKLIEASPDIVSISDIASILGYSSQYIRKLFETNLSYLPTPIHIGNPSIWHLSEILNWLKDIKKSNKQNISDSLFETASITREVNISSKF</sequence>
<dbReference type="EMBL" id="LCUJ01000002">
    <property type="protein sequence ID" value="OCL99585.1"/>
    <property type="molecule type" value="Genomic_DNA"/>
</dbReference>
<dbReference type="OrthoDB" id="5497105at2"/>
<dbReference type="RefSeq" id="WP_066185564.1">
    <property type="nucleotide sequence ID" value="NZ_LCUJ01000002.1"/>
</dbReference>
<evidence type="ECO:0008006" key="3">
    <source>
        <dbReference type="Google" id="ProtNLM"/>
    </source>
</evidence>
<evidence type="ECO:0000313" key="2">
    <source>
        <dbReference type="Proteomes" id="UP000093281"/>
    </source>
</evidence>
<proteinExistence type="predicted"/>
<gene>
    <name evidence="1" type="ORF">AAX29_00630</name>
</gene>